<keyword evidence="4" id="KW-0732">Signal</keyword>
<dbReference type="GO" id="GO:0005789">
    <property type="term" value="C:endoplasmic reticulum membrane"/>
    <property type="evidence" value="ECO:0007669"/>
    <property type="project" value="UniProtKB-SubCell"/>
</dbReference>
<dbReference type="Proteomes" id="UP001187531">
    <property type="component" value="Unassembled WGS sequence"/>
</dbReference>
<evidence type="ECO:0000256" key="9">
    <source>
        <dbReference type="ARBA" id="ARBA00023277"/>
    </source>
</evidence>
<proteinExistence type="inferred from homology"/>
<comment type="caution">
    <text evidence="12">The sequence shown here is derived from an EMBL/GenBank/DDBJ whole genome shotgun (WGS) entry which is preliminary data.</text>
</comment>
<comment type="subcellular location">
    <subcellularLocation>
        <location evidence="1">Endoplasmic reticulum membrane</location>
        <topology evidence="1">Single-pass type I membrane protein</topology>
    </subcellularLocation>
</comment>
<dbReference type="PANTHER" id="PTHR13460:SF0">
    <property type="entry name" value="MALECTIN"/>
    <property type="match status" value="1"/>
</dbReference>
<keyword evidence="7" id="KW-0472">Membrane</keyword>
<evidence type="ECO:0000259" key="11">
    <source>
        <dbReference type="Pfam" id="PF11721"/>
    </source>
</evidence>
<dbReference type="PANTHER" id="PTHR13460">
    <property type="match status" value="1"/>
</dbReference>
<protein>
    <recommendedName>
        <fullName evidence="11">Malectin domain-containing protein</fullName>
    </recommendedName>
</protein>
<sequence>MDSSIRNQPTADGTSINLEILASEKGLETAAECVSSTNETVRVNVFPAHLRETSLDIWLHSSTKEINDPISNGIVSSGGTMASLADGQISPFVDIELKKANVDDLLTELHKSRELVEERSLASERPSSPSSSKSFEVLAWLANQEQSSNEHQLRRLDSLDIEMDGHSTGRIMNKSNIQESCFHSSGSFPASEISQLNNAVQFDSENTVRCAQGQEFEMVNGCNSTCNENLRKESTSTSCLNQTLLKNILDAMETKLEAFRRTIKAELGGPDHPDSLPKWFLEYLEAEKLKENFESHAEQQATKIRLQNALTELETTRAEMVKVQKESVRNTAMDWTAITSLRNDLNRVQNELALKNSKHAEEISSFKKKNAATTHALEQSQTEASSLKSSLESSLAKNDSAVVQLAKAEGRLEVALDRENSLKLELKEHQLSALVKEKDDSYKHAEEISLLEETNAATILALEQTQTEASQLKSSLENSLLKNESDLMQLAKAESQLEEALGRENILKIELKKLQNELCAVTDEKDKKNEYLFCANSTCFGFRDFMPWSDIFNPENGYIKDDCVIPEMDTFTSFWQFVIGTLIVCNLTVVSCEFSPKDVVYAVNCGGDYFKDRHGINYQSDKSSSGIASDFGKQFLVFGRVSQSDSVLYQTEKWNHDTFGYDLPLDGDGDYVLVLKFSEVYFNSPGAKVFGVLLNDRHTVISDLDIYEKVGKAVAHEEYVPFSVQNGKMNFNGESSTVYDSFRLDLLKGQSENPKINAFYLYKGDIKDVPRLPPLSSAVKSEQFNKEHLGFLGIFDLETVQKAKELLKASYINYGRDKERWMKLIIFH</sequence>
<evidence type="ECO:0000256" key="2">
    <source>
        <dbReference type="ARBA" id="ARBA00009141"/>
    </source>
</evidence>
<dbReference type="Gene3D" id="2.60.120.430">
    <property type="entry name" value="Galactose-binding lectin"/>
    <property type="match status" value="1"/>
</dbReference>
<accession>A0AA88L031</accession>
<keyword evidence="9" id="KW-0119">Carbohydrate metabolism</keyword>
<evidence type="ECO:0000313" key="12">
    <source>
        <dbReference type="EMBL" id="KAK2702645.1"/>
    </source>
</evidence>
<feature type="coiled-coil region" evidence="10">
    <location>
        <begin position="462"/>
        <end position="517"/>
    </location>
</feature>
<keyword evidence="6" id="KW-1133">Transmembrane helix</keyword>
<comment type="similarity">
    <text evidence="2">Belongs to the malectin family.</text>
</comment>
<dbReference type="EMBL" id="JAVRJZ010000210">
    <property type="protein sequence ID" value="KAK2702645.1"/>
    <property type="molecule type" value="Genomic_DNA"/>
</dbReference>
<dbReference type="InterPro" id="IPR008974">
    <property type="entry name" value="TRAF-like"/>
</dbReference>
<feature type="domain" description="Malectin" evidence="11">
    <location>
        <begin position="599"/>
        <end position="759"/>
    </location>
</feature>
<organism evidence="12 13">
    <name type="scientific">Artemia franciscana</name>
    <name type="common">Brine shrimp</name>
    <name type="synonym">Artemia sanfranciscana</name>
    <dbReference type="NCBI Taxonomy" id="6661"/>
    <lineage>
        <taxon>Eukaryota</taxon>
        <taxon>Metazoa</taxon>
        <taxon>Ecdysozoa</taxon>
        <taxon>Arthropoda</taxon>
        <taxon>Crustacea</taxon>
        <taxon>Branchiopoda</taxon>
        <taxon>Anostraca</taxon>
        <taxon>Artemiidae</taxon>
        <taxon>Artemia</taxon>
    </lineage>
</organism>
<gene>
    <name evidence="12" type="ORF">QYM36_018750</name>
</gene>
<keyword evidence="5" id="KW-0256">Endoplasmic reticulum</keyword>
<keyword evidence="13" id="KW-1185">Reference proteome</keyword>
<evidence type="ECO:0000256" key="8">
    <source>
        <dbReference type="ARBA" id="ARBA00023180"/>
    </source>
</evidence>
<keyword evidence="8" id="KW-0325">Glycoprotein</keyword>
<dbReference type="InterPro" id="IPR021720">
    <property type="entry name" value="Malectin_dom"/>
</dbReference>
<evidence type="ECO:0000256" key="4">
    <source>
        <dbReference type="ARBA" id="ARBA00022729"/>
    </source>
</evidence>
<dbReference type="SUPFAM" id="SSF49599">
    <property type="entry name" value="TRAF domain-like"/>
    <property type="match status" value="1"/>
</dbReference>
<evidence type="ECO:0000256" key="3">
    <source>
        <dbReference type="ARBA" id="ARBA00022692"/>
    </source>
</evidence>
<evidence type="ECO:0000313" key="13">
    <source>
        <dbReference type="Proteomes" id="UP001187531"/>
    </source>
</evidence>
<keyword evidence="3" id="KW-0812">Transmembrane</keyword>
<evidence type="ECO:0000256" key="6">
    <source>
        <dbReference type="ARBA" id="ARBA00022989"/>
    </source>
</evidence>
<dbReference type="AlphaFoldDB" id="A0AA88L031"/>
<evidence type="ECO:0000256" key="10">
    <source>
        <dbReference type="SAM" id="Coils"/>
    </source>
</evidence>
<dbReference type="InterPro" id="IPR039155">
    <property type="entry name" value="MLEC"/>
</dbReference>
<reference evidence="12" key="1">
    <citation type="submission" date="2023-07" db="EMBL/GenBank/DDBJ databases">
        <title>Chromosome-level genome assembly of Artemia franciscana.</title>
        <authorList>
            <person name="Jo E."/>
        </authorList>
    </citation>
    <scope>NUCLEOTIDE SEQUENCE</scope>
    <source>
        <tissue evidence="12">Whole body</tissue>
    </source>
</reference>
<evidence type="ECO:0000256" key="1">
    <source>
        <dbReference type="ARBA" id="ARBA00004115"/>
    </source>
</evidence>
<dbReference type="Gene3D" id="2.60.210.10">
    <property type="entry name" value="Apoptosis, Tumor Necrosis Factor Receptor Associated Protein 2, Chain A"/>
    <property type="match status" value="1"/>
</dbReference>
<feature type="coiled-coil region" evidence="10">
    <location>
        <begin position="296"/>
        <end position="358"/>
    </location>
</feature>
<evidence type="ECO:0000256" key="7">
    <source>
        <dbReference type="ARBA" id="ARBA00023136"/>
    </source>
</evidence>
<keyword evidence="10" id="KW-0175">Coiled coil</keyword>
<evidence type="ECO:0000256" key="5">
    <source>
        <dbReference type="ARBA" id="ARBA00022824"/>
    </source>
</evidence>
<dbReference type="Pfam" id="PF11721">
    <property type="entry name" value="Malectin"/>
    <property type="match status" value="1"/>
</dbReference>
<dbReference type="GO" id="GO:0030246">
    <property type="term" value="F:carbohydrate binding"/>
    <property type="evidence" value="ECO:0007669"/>
    <property type="project" value="InterPro"/>
</dbReference>
<name>A0AA88L031_ARTSF</name>